<dbReference type="CDD" id="cd00130">
    <property type="entry name" value="PAS"/>
    <property type="match status" value="2"/>
</dbReference>
<dbReference type="PROSITE" id="PS50112">
    <property type="entry name" value="PAS"/>
    <property type="match status" value="2"/>
</dbReference>
<dbReference type="InterPro" id="IPR000014">
    <property type="entry name" value="PAS"/>
</dbReference>
<dbReference type="PANTHER" id="PTHR43304:SF1">
    <property type="entry name" value="PAC DOMAIN-CONTAINING PROTEIN"/>
    <property type="match status" value="1"/>
</dbReference>
<evidence type="ECO:0000259" key="6">
    <source>
        <dbReference type="PROSITE" id="PS50109"/>
    </source>
</evidence>
<feature type="domain" description="Histidine kinase" evidence="6">
    <location>
        <begin position="549"/>
        <end position="753"/>
    </location>
</feature>
<evidence type="ECO:0000256" key="1">
    <source>
        <dbReference type="ARBA" id="ARBA00000085"/>
    </source>
</evidence>
<gene>
    <name evidence="10" type="ORF">HSR6_0109</name>
    <name evidence="9" type="ORF">HTSR_0110</name>
</gene>
<dbReference type="Gene3D" id="3.30.450.40">
    <property type="match status" value="1"/>
</dbReference>
<dbReference type="InterPro" id="IPR000700">
    <property type="entry name" value="PAS-assoc_C"/>
</dbReference>
<reference evidence="10" key="3">
    <citation type="journal article" date="2017" name="ISME J.">
        <title>Discovery of anaerobic lithoheterotrophic haloarchaea, ubiquitous in hypersaline habitats.</title>
        <authorList>
            <person name="Sorokin D.Y."/>
            <person name="Messina E."/>
            <person name="Smedile F."/>
            <person name="Roman P."/>
            <person name="Damste J.S.S."/>
            <person name="Ciordia S."/>
            <person name="Mena M.C."/>
            <person name="Ferrer M."/>
            <person name="Golyshin P.N."/>
            <person name="Kublanov I.V."/>
            <person name="Samarov N.I."/>
            <person name="Toshchakov S.V."/>
            <person name="La Cono V."/>
            <person name="Yakimov M.M."/>
        </authorList>
    </citation>
    <scope>NUCLEOTIDE SEQUENCE</scope>
    <source>
        <strain evidence="10">HSR6</strain>
    </source>
</reference>
<proteinExistence type="predicted"/>
<dbReference type="EMBL" id="CP016070">
    <property type="protein sequence ID" value="AOW79319.1"/>
    <property type="molecule type" value="Genomic_DNA"/>
</dbReference>
<dbReference type="EC" id="2.7.13.3" evidence="2"/>
<keyword evidence="12" id="KW-1185">Reference proteome</keyword>
<dbReference type="InterPro" id="IPR052162">
    <property type="entry name" value="Sensor_kinase/Photoreceptor"/>
</dbReference>
<feature type="domain" description="PAS" evidence="7">
    <location>
        <begin position="138"/>
        <end position="208"/>
    </location>
</feature>
<feature type="domain" description="PAS" evidence="7">
    <location>
        <begin position="420"/>
        <end position="490"/>
    </location>
</feature>
<reference evidence="9 11" key="1">
    <citation type="submission" date="2016-06" db="EMBL/GenBank/DDBJ databases">
        <title>Discovery of anaerobic lithoheterotrophic haloarchaeon capable of sulfur respiration by hydrogen and formate.</title>
        <authorList>
            <person name="Sorokin D.Y."/>
            <person name="Kublanov I.V."/>
            <person name="Roman P."/>
            <person name="Sinninghe Damste J.S."/>
            <person name="Golyshin P.N."/>
            <person name="Rojo D."/>
            <person name="Ciordia S."/>
            <person name="Mena Md.C."/>
            <person name="Ferrer M."/>
            <person name="Smedile F."/>
            <person name="Messina E."/>
            <person name="La Cono V."/>
            <person name="Yakimov M.M."/>
        </authorList>
    </citation>
    <scope>NUCLEOTIDE SEQUENCE [LARGE SCALE GENOMIC DNA]</scope>
    <source>
        <strain evidence="9 11">HTSR1</strain>
    </source>
</reference>
<dbReference type="KEGG" id="halh:HTSR_0110"/>
<dbReference type="GeneID" id="30416636"/>
<keyword evidence="4" id="KW-0808">Transferase</keyword>
<accession>A0A1J1A9V0</accession>
<name>A0A1D8S1T1_9EURY</name>
<dbReference type="SMART" id="SM00387">
    <property type="entry name" value="HATPase_c"/>
    <property type="match status" value="1"/>
</dbReference>
<dbReference type="GO" id="GO:0004673">
    <property type="term" value="F:protein histidine kinase activity"/>
    <property type="evidence" value="ECO:0007669"/>
    <property type="project" value="UniProtKB-EC"/>
</dbReference>
<evidence type="ECO:0000256" key="2">
    <source>
        <dbReference type="ARBA" id="ARBA00012438"/>
    </source>
</evidence>
<evidence type="ECO:0000313" key="12">
    <source>
        <dbReference type="Proteomes" id="UP000186165"/>
    </source>
</evidence>
<evidence type="ECO:0000259" key="8">
    <source>
        <dbReference type="PROSITE" id="PS50113"/>
    </source>
</evidence>
<dbReference type="InterPro" id="IPR001610">
    <property type="entry name" value="PAC"/>
</dbReference>
<protein>
    <recommendedName>
        <fullName evidence="2">histidine kinase</fullName>
        <ecNumber evidence="2">2.7.13.3</ecNumber>
    </recommendedName>
</protein>
<evidence type="ECO:0000256" key="3">
    <source>
        <dbReference type="ARBA" id="ARBA00022553"/>
    </source>
</evidence>
<dbReference type="KEGG" id="hhsr:HSR6_0109"/>
<dbReference type="SMART" id="SM00091">
    <property type="entry name" value="PAS"/>
    <property type="match status" value="2"/>
</dbReference>
<evidence type="ECO:0000313" key="9">
    <source>
        <dbReference type="EMBL" id="AOW79319.1"/>
    </source>
</evidence>
<dbReference type="STRING" id="1873524.HSR6_0109"/>
<dbReference type="CDD" id="cd00075">
    <property type="entry name" value="HATPase"/>
    <property type="match status" value="1"/>
</dbReference>
<accession>A0A1D8S1T1</accession>
<dbReference type="SUPFAM" id="SSF55781">
    <property type="entry name" value="GAF domain-like"/>
    <property type="match status" value="1"/>
</dbReference>
<reference evidence="12" key="2">
    <citation type="submission" date="2016-08" db="EMBL/GenBank/DDBJ databases">
        <title>Discovery of first anaerobic lithoheterotrophic haloarchae widely represented in hypersaline habitats.</title>
        <authorList>
            <person name="Sorokin D.Y."/>
            <person name="Kublanov I.V."/>
            <person name="Roman P."/>
            <person name="Sinninghe Damste J.S."/>
            <person name="Golyshin P.N."/>
            <person name="Rojo D."/>
            <person name="Ciordia S."/>
            <person name="Mena Md.C."/>
            <person name="Ferrer M."/>
            <person name="Smedile F."/>
            <person name="Messina E."/>
            <person name="La Cono V."/>
            <person name="Yakimov M.M."/>
        </authorList>
    </citation>
    <scope>NUCLEOTIDE SEQUENCE [LARGE SCALE GENOMIC DNA]</scope>
    <source>
        <strain evidence="12">HSR6</strain>
    </source>
</reference>
<dbReference type="Gene3D" id="3.30.450.20">
    <property type="entry name" value="PAS domain"/>
    <property type="match status" value="2"/>
</dbReference>
<dbReference type="PANTHER" id="PTHR43304">
    <property type="entry name" value="PHYTOCHROME-LIKE PROTEIN CPH1"/>
    <property type="match status" value="1"/>
</dbReference>
<dbReference type="InterPro" id="IPR004358">
    <property type="entry name" value="Sig_transdc_His_kin-like_C"/>
</dbReference>
<evidence type="ECO:0000256" key="5">
    <source>
        <dbReference type="ARBA" id="ARBA00022777"/>
    </source>
</evidence>
<dbReference type="OrthoDB" id="230688at2157"/>
<dbReference type="EMBL" id="CP016804">
    <property type="protein sequence ID" value="APE94584.1"/>
    <property type="molecule type" value="Genomic_DNA"/>
</dbReference>
<dbReference type="InterPro" id="IPR005467">
    <property type="entry name" value="His_kinase_dom"/>
</dbReference>
<comment type="catalytic activity">
    <reaction evidence="1">
        <text>ATP + protein L-histidine = ADP + protein N-phospho-L-histidine.</text>
        <dbReference type="EC" id="2.7.13.3"/>
    </reaction>
</comment>
<keyword evidence="3" id="KW-0597">Phosphoprotein</keyword>
<evidence type="ECO:0000313" key="10">
    <source>
        <dbReference type="EMBL" id="APE94584.1"/>
    </source>
</evidence>
<dbReference type="SMART" id="SM00086">
    <property type="entry name" value="PAC"/>
    <property type="match status" value="2"/>
</dbReference>
<organism evidence="9 11">
    <name type="scientific">Halodesulfurarchaeum formicicum</name>
    <dbReference type="NCBI Taxonomy" id="1873524"/>
    <lineage>
        <taxon>Archaea</taxon>
        <taxon>Methanobacteriati</taxon>
        <taxon>Methanobacteriota</taxon>
        <taxon>Stenosarchaea group</taxon>
        <taxon>Halobacteria</taxon>
        <taxon>Halobacteriales</taxon>
        <taxon>Halobacteriaceae</taxon>
        <taxon>Halodesulfurarchaeum</taxon>
    </lineage>
</organism>
<dbReference type="Gene3D" id="3.30.565.10">
    <property type="entry name" value="Histidine kinase-like ATPase, C-terminal domain"/>
    <property type="match status" value="1"/>
</dbReference>
<dbReference type="InterPro" id="IPR035965">
    <property type="entry name" value="PAS-like_dom_sf"/>
</dbReference>
<dbReference type="InterPro" id="IPR013656">
    <property type="entry name" value="PAS_4"/>
</dbReference>
<dbReference type="Pfam" id="PF02518">
    <property type="entry name" value="HATPase_c"/>
    <property type="match status" value="1"/>
</dbReference>
<dbReference type="SUPFAM" id="SSF55874">
    <property type="entry name" value="ATPase domain of HSP90 chaperone/DNA topoisomerase II/histidine kinase"/>
    <property type="match status" value="1"/>
</dbReference>
<dbReference type="InterPro" id="IPR003594">
    <property type="entry name" value="HATPase_dom"/>
</dbReference>
<evidence type="ECO:0000256" key="4">
    <source>
        <dbReference type="ARBA" id="ARBA00022679"/>
    </source>
</evidence>
<evidence type="ECO:0000313" key="11">
    <source>
        <dbReference type="Proteomes" id="UP000185608"/>
    </source>
</evidence>
<dbReference type="PRINTS" id="PR00344">
    <property type="entry name" value="BCTRLSENSOR"/>
</dbReference>
<dbReference type="SUPFAM" id="SSF55785">
    <property type="entry name" value="PYP-like sensor domain (PAS domain)"/>
    <property type="match status" value="2"/>
</dbReference>
<evidence type="ECO:0000259" key="7">
    <source>
        <dbReference type="PROSITE" id="PS50112"/>
    </source>
</evidence>
<dbReference type="Pfam" id="PF08448">
    <property type="entry name" value="PAS_4"/>
    <property type="match status" value="2"/>
</dbReference>
<dbReference type="Proteomes" id="UP000185608">
    <property type="component" value="Chromosome"/>
</dbReference>
<dbReference type="Pfam" id="PF13185">
    <property type="entry name" value="GAF_2"/>
    <property type="match status" value="1"/>
</dbReference>
<dbReference type="InterPro" id="IPR036890">
    <property type="entry name" value="HATPase_C_sf"/>
</dbReference>
<dbReference type="Proteomes" id="UP000186165">
    <property type="component" value="Chromosome"/>
</dbReference>
<dbReference type="NCBIfam" id="TIGR00229">
    <property type="entry name" value="sensory_box"/>
    <property type="match status" value="2"/>
</dbReference>
<dbReference type="PROSITE" id="PS50109">
    <property type="entry name" value="HIS_KIN"/>
    <property type="match status" value="1"/>
</dbReference>
<dbReference type="RefSeq" id="WP_070364098.1">
    <property type="nucleotide sequence ID" value="NZ_CP016070.1"/>
</dbReference>
<sequence length="753" mass="83883">MNQPGGGTGTRIYPLVGDEEVRTAFEAAVGSTDRFRLVEPESGLEGAFDLLVVDERGLENHRSELVAKREAAGSESRPTLLLVSESQSGTPDIPEPGSEPIDDLLVGPIEPDELAWRLESLTQSAATRDRRERDELRQGRQYEYAVEGATDMLAAADTDGRLLFANAQYRDFHGLDRGDVAGTTLQSLLDESDYTDLQPRFDRVLQGERVQYEMQRVRADGERRAIESSMSPMENPAGEIVGVVSAIRDVTERQANLDEIKRLSEYRRVVSSVNHELVRAGPDGEILPEIVDVLATSDLFGCTFLALVEGNEVEFLCQEGSDIATPEIERLHTESYIEAVFEAGTLRMDDVTQSPFQQHEPDTESHSGVAIAISHDDRRYGILTVHFPPGQPPADREVDLLEELAGDIGLALHDQELETDLATFEEIVQRIEDPIMLQDRAGNFQVINETLTEYANMSPEALYGQDEFAFMDEQTATEIARHKAEVIHGNEPRTYEVEPSFPNRGNRTFRTTRYPHYDEDGEIDGTVAICRDVTDIRERERQLQVFDRVLRHNLHNEMNVVLGHAETIANTAEGEIAAAARRIEAAGETLVELADKERQIVELLERREPRRITDIGQIVETVVEDLRATHPTARIDLDVPAQLYAVTTPCIEDAIHEVIENAILHTTDRTPEIEVRGVREGERVTLRVADNGPGIPEMDRQVLEGAEITPLIHGSGLGLWLVNHVVSESQGTLNFQERTPRGSIVEITLPGAE</sequence>
<feature type="domain" description="PAC" evidence="8">
    <location>
        <begin position="495"/>
        <end position="545"/>
    </location>
</feature>
<dbReference type="AlphaFoldDB" id="A0A1D8S1T1"/>
<dbReference type="InterPro" id="IPR029016">
    <property type="entry name" value="GAF-like_dom_sf"/>
</dbReference>
<dbReference type="PROSITE" id="PS50113">
    <property type="entry name" value="PAC"/>
    <property type="match status" value="2"/>
</dbReference>
<dbReference type="InterPro" id="IPR003018">
    <property type="entry name" value="GAF"/>
</dbReference>
<keyword evidence="5 9" id="KW-0418">Kinase</keyword>
<feature type="domain" description="PAC" evidence="8">
    <location>
        <begin position="210"/>
        <end position="262"/>
    </location>
</feature>